<keyword evidence="2" id="KW-0328">Glycosyltransferase</keyword>
<evidence type="ECO:0000313" key="2">
    <source>
        <dbReference type="EMBL" id="AIF09910.1"/>
    </source>
</evidence>
<dbReference type="GO" id="GO:0004588">
    <property type="term" value="F:orotate phosphoribosyltransferase activity"/>
    <property type="evidence" value="ECO:0007669"/>
    <property type="project" value="UniProtKB-EC"/>
</dbReference>
<name>A0A075H404_9EURY</name>
<dbReference type="Pfam" id="PF00156">
    <property type="entry name" value="Pribosyltran"/>
    <property type="match status" value="1"/>
</dbReference>
<proteinExistence type="predicted"/>
<reference evidence="2" key="1">
    <citation type="journal article" date="2014" name="Genome Biol. Evol.">
        <title>Pangenome evidence for extensive interdomain horizontal transfer affecting lineage core and shell genes in uncultured planktonic thaumarchaeota and euryarchaeota.</title>
        <authorList>
            <person name="Deschamps P."/>
            <person name="Zivanovic Y."/>
            <person name="Moreira D."/>
            <person name="Rodriguez-Valera F."/>
            <person name="Lopez-Garcia P."/>
        </authorList>
    </citation>
    <scope>NUCLEOTIDE SEQUENCE</scope>
</reference>
<accession>A0A075H404</accession>
<dbReference type="SUPFAM" id="SSF53271">
    <property type="entry name" value="PRTase-like"/>
    <property type="match status" value="1"/>
</dbReference>
<dbReference type="AlphaFoldDB" id="A0A075H404"/>
<dbReference type="PANTHER" id="PTHR19278:SF41">
    <property type="entry name" value="PYRE-LIKE PROTEIN"/>
    <property type="match status" value="1"/>
</dbReference>
<protein>
    <submittedName>
        <fullName evidence="2">Orotate phosphoribosyltransferase-like protein (PyrE)</fullName>
        <ecNumber evidence="2">2.4.2.10</ecNumber>
    </submittedName>
</protein>
<dbReference type="EMBL" id="KF900876">
    <property type="protein sequence ID" value="AIF09910.1"/>
    <property type="molecule type" value="Genomic_DNA"/>
</dbReference>
<dbReference type="Gene3D" id="3.40.50.2020">
    <property type="match status" value="1"/>
</dbReference>
<organism evidence="2">
    <name type="scientific">uncultured marine group II/III euryarchaeote KM3_41_F08</name>
    <dbReference type="NCBI Taxonomy" id="1456446"/>
    <lineage>
        <taxon>Archaea</taxon>
        <taxon>Methanobacteriati</taxon>
        <taxon>Methanobacteriota</taxon>
        <taxon>environmental samples</taxon>
    </lineage>
</organism>
<keyword evidence="2" id="KW-0808">Transferase</keyword>
<dbReference type="GO" id="GO:0019856">
    <property type="term" value="P:pyrimidine nucleobase biosynthetic process"/>
    <property type="evidence" value="ECO:0007669"/>
    <property type="project" value="TreeGrafter"/>
</dbReference>
<dbReference type="GO" id="GO:0006222">
    <property type="term" value="P:UMP biosynthetic process"/>
    <property type="evidence" value="ECO:0007669"/>
    <property type="project" value="TreeGrafter"/>
</dbReference>
<dbReference type="NCBIfam" id="NF002620">
    <property type="entry name" value="PRK02277.1"/>
    <property type="match status" value="1"/>
</dbReference>
<dbReference type="EC" id="2.4.2.10" evidence="2"/>
<dbReference type="InterPro" id="IPR029057">
    <property type="entry name" value="PRTase-like"/>
</dbReference>
<dbReference type="InterPro" id="IPR000836">
    <property type="entry name" value="PRTase_dom"/>
</dbReference>
<gene>
    <name evidence="2" type="primary">pyrE</name>
</gene>
<evidence type="ECO:0000259" key="1">
    <source>
        <dbReference type="Pfam" id="PF00156"/>
    </source>
</evidence>
<sequence length="192" mass="20543">MALSVDELREKVLTLRERGLNDMQIADELSISAMTVEWLQGTSASEGKPEDIRIGWRTIGVRPQRIDAISMILADILDEAVPEGIDTVVGISLNGILFAHSLAEQLGTDVAIYRSAVNGPGGALSEKYANVAGRRIAIVDDLLSTGETMRGVIESMQSEGADVALCMVLVNKTEKNEIAGVPLRGIIRAVSV</sequence>
<feature type="domain" description="Phosphoribosyltransferase" evidence="1">
    <location>
        <begin position="59"/>
        <end position="175"/>
    </location>
</feature>
<dbReference type="CDD" id="cd06223">
    <property type="entry name" value="PRTases_typeI"/>
    <property type="match status" value="1"/>
</dbReference>
<dbReference type="PANTHER" id="PTHR19278">
    <property type="entry name" value="OROTATE PHOSPHORIBOSYLTRANSFERASE"/>
    <property type="match status" value="1"/>
</dbReference>